<evidence type="ECO:0000256" key="5">
    <source>
        <dbReference type="ARBA" id="ARBA00037994"/>
    </source>
</evidence>
<dbReference type="Pfam" id="PF10292">
    <property type="entry name" value="7TM_GPCR_Srab"/>
    <property type="match status" value="1"/>
</dbReference>
<keyword evidence="3 6" id="KW-1133">Transmembrane helix</keyword>
<keyword evidence="4 6" id="KW-0472">Membrane</keyword>
<gene>
    <name evidence="7" type="ORF">L596_027108</name>
</gene>
<evidence type="ECO:0000313" key="7">
    <source>
        <dbReference type="EMBL" id="TKR63259.1"/>
    </source>
</evidence>
<dbReference type="OrthoDB" id="10554144at2759"/>
<accession>A0A4U5M3C9</accession>
<comment type="subcellular location">
    <subcellularLocation>
        <location evidence="1">Membrane</location>
        <topology evidence="1">Multi-pass membrane protein</topology>
    </subcellularLocation>
</comment>
<dbReference type="AlphaFoldDB" id="A0A4U5M3C9"/>
<dbReference type="EMBL" id="AZBU02000010">
    <property type="protein sequence ID" value="TKR63259.1"/>
    <property type="molecule type" value="Genomic_DNA"/>
</dbReference>
<reference evidence="7 8" key="2">
    <citation type="journal article" date="2019" name="G3 (Bethesda)">
        <title>Hybrid Assembly of the Genome of the Entomopathogenic Nematode Steinernema carpocapsae Identifies the X-Chromosome.</title>
        <authorList>
            <person name="Serra L."/>
            <person name="Macchietto M."/>
            <person name="Macias-Munoz A."/>
            <person name="McGill C.J."/>
            <person name="Rodriguez I.M."/>
            <person name="Rodriguez B."/>
            <person name="Murad R."/>
            <person name="Mortazavi A."/>
        </authorList>
    </citation>
    <scope>NUCLEOTIDE SEQUENCE [LARGE SCALE GENOMIC DNA]</scope>
    <source>
        <strain evidence="7 8">ALL</strain>
    </source>
</reference>
<evidence type="ECO:0000256" key="4">
    <source>
        <dbReference type="ARBA" id="ARBA00023136"/>
    </source>
</evidence>
<feature type="transmembrane region" description="Helical" evidence="6">
    <location>
        <begin position="139"/>
        <end position="159"/>
    </location>
</feature>
<keyword evidence="2 6" id="KW-0812">Transmembrane</keyword>
<organism evidence="7 8">
    <name type="scientific">Steinernema carpocapsae</name>
    <name type="common">Entomopathogenic nematode</name>
    <dbReference type="NCBI Taxonomy" id="34508"/>
    <lineage>
        <taxon>Eukaryota</taxon>
        <taxon>Metazoa</taxon>
        <taxon>Ecdysozoa</taxon>
        <taxon>Nematoda</taxon>
        <taxon>Chromadorea</taxon>
        <taxon>Rhabditida</taxon>
        <taxon>Tylenchina</taxon>
        <taxon>Panagrolaimomorpha</taxon>
        <taxon>Strongyloidoidea</taxon>
        <taxon>Steinernematidae</taxon>
        <taxon>Steinernema</taxon>
    </lineage>
</organism>
<dbReference type="GO" id="GO:0004984">
    <property type="term" value="F:olfactory receptor activity"/>
    <property type="evidence" value="ECO:0007669"/>
    <property type="project" value="TreeGrafter"/>
</dbReference>
<evidence type="ECO:0000256" key="3">
    <source>
        <dbReference type="ARBA" id="ARBA00022989"/>
    </source>
</evidence>
<dbReference type="PANTHER" id="PTHR31357">
    <property type="entry name" value="SERPENTINE RECEPTOR CLASS ALPHA-10"/>
    <property type="match status" value="1"/>
</dbReference>
<feature type="transmembrane region" description="Helical" evidence="6">
    <location>
        <begin position="53"/>
        <end position="72"/>
    </location>
</feature>
<proteinExistence type="inferred from homology"/>
<keyword evidence="8" id="KW-1185">Reference proteome</keyword>
<dbReference type="PANTHER" id="PTHR31357:SF5">
    <property type="entry name" value="SERPENTINE RECEPTOR CLASS ALPHA-1-RELATED"/>
    <property type="match status" value="1"/>
</dbReference>
<evidence type="ECO:0000256" key="2">
    <source>
        <dbReference type="ARBA" id="ARBA00022692"/>
    </source>
</evidence>
<evidence type="ECO:0000256" key="6">
    <source>
        <dbReference type="SAM" id="Phobius"/>
    </source>
</evidence>
<comment type="similarity">
    <text evidence="5">Belongs to the nematode receptor-like protein sra family.</text>
</comment>
<dbReference type="GO" id="GO:0016020">
    <property type="term" value="C:membrane"/>
    <property type="evidence" value="ECO:0007669"/>
    <property type="project" value="UniProtKB-SubCell"/>
</dbReference>
<dbReference type="Proteomes" id="UP000298663">
    <property type="component" value="Unassembled WGS sequence"/>
</dbReference>
<dbReference type="InterPro" id="IPR019408">
    <property type="entry name" value="7TM_GPCR_serpentine_rcpt_Srab"/>
</dbReference>
<protein>
    <recommendedName>
        <fullName evidence="9">Serpentine receptor class gamma</fullName>
    </recommendedName>
</protein>
<reference evidence="7 8" key="1">
    <citation type="journal article" date="2015" name="Genome Biol.">
        <title>Comparative genomics of Steinernema reveals deeply conserved gene regulatory networks.</title>
        <authorList>
            <person name="Dillman A.R."/>
            <person name="Macchietto M."/>
            <person name="Porter C.F."/>
            <person name="Rogers A."/>
            <person name="Williams B."/>
            <person name="Antoshechkin I."/>
            <person name="Lee M.M."/>
            <person name="Goodwin Z."/>
            <person name="Lu X."/>
            <person name="Lewis E.E."/>
            <person name="Goodrich-Blair H."/>
            <person name="Stock S.P."/>
            <person name="Adams B.J."/>
            <person name="Sternberg P.W."/>
            <person name="Mortazavi A."/>
        </authorList>
    </citation>
    <scope>NUCLEOTIDE SEQUENCE [LARGE SCALE GENOMIC DNA]</scope>
    <source>
        <strain evidence="7 8">ALL</strain>
    </source>
</reference>
<evidence type="ECO:0008006" key="9">
    <source>
        <dbReference type="Google" id="ProtNLM"/>
    </source>
</evidence>
<evidence type="ECO:0000256" key="1">
    <source>
        <dbReference type="ARBA" id="ARBA00004141"/>
    </source>
</evidence>
<evidence type="ECO:0000313" key="8">
    <source>
        <dbReference type="Proteomes" id="UP000298663"/>
    </source>
</evidence>
<feature type="transmembrane region" description="Helical" evidence="6">
    <location>
        <begin position="100"/>
        <end position="127"/>
    </location>
</feature>
<sequence>MGVGTGSPGSPRLILNLPIFGWVFGSINYNQPTSLVAITDSAQTAGATGLKSMIAVELAGLVTFVVLFLVNLKKRKAESRLEASLAYKYQVQENVIGYEVIFPIAFLHCISYTITYIFLLSSIGLFINKNSDIANVTKIIMMCDVTVAYVILFPLMVIYKTFRKIRRPARVFTREPKDQQIKNNTENYFIMLNQQLNK</sequence>
<dbReference type="InterPro" id="IPR051080">
    <property type="entry name" value="Nematode_rcpt-like_serp_alpha"/>
</dbReference>
<comment type="caution">
    <text evidence="7">The sequence shown here is derived from an EMBL/GenBank/DDBJ whole genome shotgun (WGS) entry which is preliminary data.</text>
</comment>
<name>A0A4U5M3C9_STECR</name>